<dbReference type="EMBL" id="JARQZJ010000128">
    <property type="protein sequence ID" value="KAK9891455.1"/>
    <property type="molecule type" value="Genomic_DNA"/>
</dbReference>
<keyword evidence="3" id="KW-1185">Reference proteome</keyword>
<feature type="region of interest" description="Disordered" evidence="1">
    <location>
        <begin position="26"/>
        <end position="71"/>
    </location>
</feature>
<organism evidence="2 3">
    <name type="scientific">Henosepilachna vigintioctopunctata</name>
    <dbReference type="NCBI Taxonomy" id="420089"/>
    <lineage>
        <taxon>Eukaryota</taxon>
        <taxon>Metazoa</taxon>
        <taxon>Ecdysozoa</taxon>
        <taxon>Arthropoda</taxon>
        <taxon>Hexapoda</taxon>
        <taxon>Insecta</taxon>
        <taxon>Pterygota</taxon>
        <taxon>Neoptera</taxon>
        <taxon>Endopterygota</taxon>
        <taxon>Coleoptera</taxon>
        <taxon>Polyphaga</taxon>
        <taxon>Cucujiformia</taxon>
        <taxon>Coccinelloidea</taxon>
        <taxon>Coccinellidae</taxon>
        <taxon>Epilachninae</taxon>
        <taxon>Epilachnini</taxon>
        <taxon>Henosepilachna</taxon>
    </lineage>
</organism>
<dbReference type="Proteomes" id="UP001431783">
    <property type="component" value="Unassembled WGS sequence"/>
</dbReference>
<evidence type="ECO:0000313" key="2">
    <source>
        <dbReference type="EMBL" id="KAK9891455.1"/>
    </source>
</evidence>
<gene>
    <name evidence="2" type="ORF">WA026_014688</name>
</gene>
<feature type="compositionally biased region" description="Basic and acidic residues" evidence="1">
    <location>
        <begin position="26"/>
        <end position="64"/>
    </location>
</feature>
<evidence type="ECO:0000313" key="3">
    <source>
        <dbReference type="Proteomes" id="UP001431783"/>
    </source>
</evidence>
<proteinExistence type="predicted"/>
<sequence length="179" mass="20650">MVVVQRTTTFKCWMVTTTVPRERLITHTDPKLRRQTDTRPTHREYLSRPNPSERSKTSPDRNEGDCEGGVDGGEKRMCARQKWIHVAAPFRHSYFGGCFSSSLPLTVVERYEVKLEYARLRVASAWRRFESPSNSPKREFIPVIKGIKPFDPLANYWSCRSADTLVVFQKISDFSSCNS</sequence>
<name>A0AAW1VGL6_9CUCU</name>
<dbReference type="AlphaFoldDB" id="A0AAW1VGL6"/>
<comment type="caution">
    <text evidence="2">The sequence shown here is derived from an EMBL/GenBank/DDBJ whole genome shotgun (WGS) entry which is preliminary data.</text>
</comment>
<protein>
    <submittedName>
        <fullName evidence="2">Uncharacterized protein</fullName>
    </submittedName>
</protein>
<evidence type="ECO:0000256" key="1">
    <source>
        <dbReference type="SAM" id="MobiDB-lite"/>
    </source>
</evidence>
<accession>A0AAW1VGL6</accession>
<reference evidence="2 3" key="1">
    <citation type="submission" date="2023-03" db="EMBL/GenBank/DDBJ databases">
        <title>Genome insight into feeding habits of ladybird beetles.</title>
        <authorList>
            <person name="Li H.-S."/>
            <person name="Huang Y.-H."/>
            <person name="Pang H."/>
        </authorList>
    </citation>
    <scope>NUCLEOTIDE SEQUENCE [LARGE SCALE GENOMIC DNA]</scope>
    <source>
        <strain evidence="2">SYSU_2023b</strain>
        <tissue evidence="2">Whole body</tissue>
    </source>
</reference>